<organism evidence="1">
    <name type="scientific">marine sediment metagenome</name>
    <dbReference type="NCBI Taxonomy" id="412755"/>
    <lineage>
        <taxon>unclassified sequences</taxon>
        <taxon>metagenomes</taxon>
        <taxon>ecological metagenomes</taxon>
    </lineage>
</organism>
<proteinExistence type="predicted"/>
<gene>
    <name evidence="1" type="ORF">LCGC14_0570390</name>
</gene>
<evidence type="ECO:0000313" key="1">
    <source>
        <dbReference type="EMBL" id="KKN56627.1"/>
    </source>
</evidence>
<comment type="caution">
    <text evidence="1">The sequence shown here is derived from an EMBL/GenBank/DDBJ whole genome shotgun (WGS) entry which is preliminary data.</text>
</comment>
<dbReference type="EMBL" id="LAZR01000836">
    <property type="protein sequence ID" value="KKN56627.1"/>
    <property type="molecule type" value="Genomic_DNA"/>
</dbReference>
<sequence>MNKETEDKCQELILKFNRYKQEHRRIKVRNDLYELMMEDMLLWIRSFVVKWSRFEEQDEMLSLSFDVFLFCLENYKEHYSVISHFYKYSRYYMMNRYAKKDKVRIPIDELKEIMSLGVSPIDGTFEKLLTLQQFRAVVPETHLMVWDDAVSSLSSADRYRHKSKNVGMSDNAYNKVKAGYIPIIKLILGR</sequence>
<protein>
    <submittedName>
        <fullName evidence="1">Uncharacterized protein</fullName>
    </submittedName>
</protein>
<name>A0A0F9S315_9ZZZZ</name>
<accession>A0A0F9S315</accession>
<dbReference type="AlphaFoldDB" id="A0A0F9S315"/>
<reference evidence="1" key="1">
    <citation type="journal article" date="2015" name="Nature">
        <title>Complex archaea that bridge the gap between prokaryotes and eukaryotes.</title>
        <authorList>
            <person name="Spang A."/>
            <person name="Saw J.H."/>
            <person name="Jorgensen S.L."/>
            <person name="Zaremba-Niedzwiedzka K."/>
            <person name="Martijn J."/>
            <person name="Lind A.E."/>
            <person name="van Eijk R."/>
            <person name="Schleper C."/>
            <person name="Guy L."/>
            <person name="Ettema T.J."/>
        </authorList>
    </citation>
    <scope>NUCLEOTIDE SEQUENCE</scope>
</reference>